<evidence type="ECO:0000256" key="2">
    <source>
        <dbReference type="SAM" id="MobiDB-lite"/>
    </source>
</evidence>
<protein>
    <submittedName>
        <fullName evidence="4">CsbD family protein</fullName>
    </submittedName>
</protein>
<comment type="similarity">
    <text evidence="1">Belongs to the UPF0337 (CsbD) family.</text>
</comment>
<dbReference type="Proteomes" id="UP000189177">
    <property type="component" value="Unassembled WGS sequence"/>
</dbReference>
<dbReference type="EMBL" id="MUZR01000002">
    <property type="protein sequence ID" value="OOC11417.1"/>
    <property type="molecule type" value="Genomic_DNA"/>
</dbReference>
<dbReference type="STRING" id="252474.B1A74_00120"/>
<organism evidence="4 5">
    <name type="scientific">Thioalkalivibrio halophilus</name>
    <dbReference type="NCBI Taxonomy" id="252474"/>
    <lineage>
        <taxon>Bacteria</taxon>
        <taxon>Pseudomonadati</taxon>
        <taxon>Pseudomonadota</taxon>
        <taxon>Gammaproteobacteria</taxon>
        <taxon>Chromatiales</taxon>
        <taxon>Ectothiorhodospiraceae</taxon>
        <taxon>Thioalkalivibrio</taxon>
    </lineage>
</organism>
<dbReference type="OrthoDB" id="5801883at2"/>
<feature type="compositionally biased region" description="Basic and acidic residues" evidence="2">
    <location>
        <begin position="8"/>
        <end position="17"/>
    </location>
</feature>
<evidence type="ECO:0000259" key="3">
    <source>
        <dbReference type="Pfam" id="PF05532"/>
    </source>
</evidence>
<evidence type="ECO:0000256" key="1">
    <source>
        <dbReference type="ARBA" id="ARBA00009129"/>
    </source>
</evidence>
<keyword evidence="5" id="KW-1185">Reference proteome</keyword>
<gene>
    <name evidence="4" type="ORF">B1A74_00120</name>
</gene>
<accession>A0A1V3A212</accession>
<dbReference type="InterPro" id="IPR008462">
    <property type="entry name" value="CsbD"/>
</dbReference>
<dbReference type="Pfam" id="PF05532">
    <property type="entry name" value="CsbD"/>
    <property type="match status" value="1"/>
</dbReference>
<proteinExistence type="inferred from homology"/>
<dbReference type="SUPFAM" id="SSF69047">
    <property type="entry name" value="Hypothetical protein YjbJ"/>
    <property type="match status" value="1"/>
</dbReference>
<dbReference type="RefSeq" id="WP_018945805.1">
    <property type="nucleotide sequence ID" value="NZ_MUZR01000002.1"/>
</dbReference>
<dbReference type="AlphaFoldDB" id="A0A1V3A212"/>
<dbReference type="Gene3D" id="1.10.1470.10">
    <property type="entry name" value="YjbJ"/>
    <property type="match status" value="1"/>
</dbReference>
<dbReference type="InterPro" id="IPR036629">
    <property type="entry name" value="YjbJ_sf"/>
</dbReference>
<evidence type="ECO:0000313" key="4">
    <source>
        <dbReference type="EMBL" id="OOC11417.1"/>
    </source>
</evidence>
<evidence type="ECO:0000313" key="5">
    <source>
        <dbReference type="Proteomes" id="UP000189177"/>
    </source>
</evidence>
<sequence>MNKNQIKGRTDAAKGKVQEIAGDITGDKKTEQEGKMKKYGGKAEAAYGDLKSDIKKATD</sequence>
<reference evidence="4 5" key="1">
    <citation type="submission" date="2017-02" db="EMBL/GenBank/DDBJ databases">
        <title>Genomic diversity within the haloalkaliphilic genus Thioalkalivibrio.</title>
        <authorList>
            <person name="Ahn A.-C."/>
            <person name="Meier-Kolthoff J."/>
            <person name="Overmars L."/>
            <person name="Richter M."/>
            <person name="Woyke T."/>
            <person name="Sorokin D.Y."/>
            <person name="Muyzer G."/>
        </authorList>
    </citation>
    <scope>NUCLEOTIDE SEQUENCE [LARGE SCALE GENOMIC DNA]</scope>
    <source>
        <strain evidence="4 5">HL17</strain>
    </source>
</reference>
<feature type="compositionally biased region" description="Basic and acidic residues" evidence="2">
    <location>
        <begin position="25"/>
        <end position="36"/>
    </location>
</feature>
<name>A0A1V3A212_9GAMM</name>
<feature type="region of interest" description="Disordered" evidence="2">
    <location>
        <begin position="1"/>
        <end position="39"/>
    </location>
</feature>
<feature type="domain" description="CsbD-like" evidence="3">
    <location>
        <begin position="4"/>
        <end position="56"/>
    </location>
</feature>
<comment type="caution">
    <text evidence="4">The sequence shown here is derived from an EMBL/GenBank/DDBJ whole genome shotgun (WGS) entry which is preliminary data.</text>
</comment>